<dbReference type="SUPFAM" id="SSF52172">
    <property type="entry name" value="CheY-like"/>
    <property type="match status" value="1"/>
</dbReference>
<evidence type="ECO:0000256" key="3">
    <source>
        <dbReference type="ARBA" id="ARBA00023125"/>
    </source>
</evidence>
<dbReference type="GO" id="GO:0000160">
    <property type="term" value="P:phosphorelay signal transduction system"/>
    <property type="evidence" value="ECO:0007669"/>
    <property type="project" value="InterPro"/>
</dbReference>
<keyword evidence="2" id="KW-0805">Transcription regulation</keyword>
<sequence>MAIRIVIAEDSFLVREGVRRVLDLQDDLEVVGTAADLPQLLAAVGEHAPDVVVTDIRMPPTSTDEGIQAAIGFQASRPGMGVVVLSQYAEPAYATPLLATGSAGRAYLLKERVGDPQVLIHAVRTVAAGGSVIDPAVVEALVTDSIRAKTSPLSGLTARERDVLAQIAQGRSNAAVGAALFLTERAVEKHINALFAKLGLGAEPDVNRRVMAVLLYLSAQKGGASTQKM</sequence>
<evidence type="ECO:0000256" key="4">
    <source>
        <dbReference type="ARBA" id="ARBA00023163"/>
    </source>
</evidence>
<dbReference type="RefSeq" id="WP_308442250.1">
    <property type="nucleotide sequence ID" value="NZ_BAAAKY010000050.1"/>
</dbReference>
<dbReference type="Pfam" id="PF00196">
    <property type="entry name" value="GerE"/>
    <property type="match status" value="1"/>
</dbReference>
<dbReference type="EMBL" id="BOOQ01000026">
    <property type="protein sequence ID" value="GII47690.1"/>
    <property type="molecule type" value="Genomic_DNA"/>
</dbReference>
<feature type="domain" description="Response regulatory" evidence="7">
    <location>
        <begin position="4"/>
        <end position="127"/>
    </location>
</feature>
<evidence type="ECO:0000313" key="9">
    <source>
        <dbReference type="Proteomes" id="UP000644610"/>
    </source>
</evidence>
<dbReference type="PANTHER" id="PTHR43214:SF24">
    <property type="entry name" value="TRANSCRIPTIONAL REGULATORY PROTEIN NARL-RELATED"/>
    <property type="match status" value="1"/>
</dbReference>
<proteinExistence type="predicted"/>
<evidence type="ECO:0000313" key="8">
    <source>
        <dbReference type="EMBL" id="GII47690.1"/>
    </source>
</evidence>
<keyword evidence="4" id="KW-0804">Transcription</keyword>
<dbReference type="Gene3D" id="3.40.50.2300">
    <property type="match status" value="1"/>
</dbReference>
<organism evidence="8 9">
    <name type="scientific">Planotetraspora silvatica</name>
    <dbReference type="NCBI Taxonomy" id="234614"/>
    <lineage>
        <taxon>Bacteria</taxon>
        <taxon>Bacillati</taxon>
        <taxon>Actinomycetota</taxon>
        <taxon>Actinomycetes</taxon>
        <taxon>Streptosporangiales</taxon>
        <taxon>Streptosporangiaceae</taxon>
        <taxon>Planotetraspora</taxon>
    </lineage>
</organism>
<dbReference type="InterPro" id="IPR011006">
    <property type="entry name" value="CheY-like_superfamily"/>
</dbReference>
<dbReference type="SUPFAM" id="SSF46894">
    <property type="entry name" value="C-terminal effector domain of the bipartite response regulators"/>
    <property type="match status" value="1"/>
</dbReference>
<evidence type="ECO:0000259" key="7">
    <source>
        <dbReference type="PROSITE" id="PS50110"/>
    </source>
</evidence>
<dbReference type="PANTHER" id="PTHR43214">
    <property type="entry name" value="TWO-COMPONENT RESPONSE REGULATOR"/>
    <property type="match status" value="1"/>
</dbReference>
<reference evidence="8" key="1">
    <citation type="submission" date="2021-01" db="EMBL/GenBank/DDBJ databases">
        <title>Whole genome shotgun sequence of Planotetraspora silvatica NBRC 100141.</title>
        <authorList>
            <person name="Komaki H."/>
            <person name="Tamura T."/>
        </authorList>
    </citation>
    <scope>NUCLEOTIDE SEQUENCE</scope>
    <source>
        <strain evidence="8">NBRC 100141</strain>
    </source>
</reference>
<keyword evidence="1 5" id="KW-0597">Phosphoprotein</keyword>
<dbReference type="CDD" id="cd06170">
    <property type="entry name" value="LuxR_C_like"/>
    <property type="match status" value="1"/>
</dbReference>
<accession>A0A8J3XNY3</accession>
<feature type="domain" description="HTH luxR-type" evidence="6">
    <location>
        <begin position="149"/>
        <end position="220"/>
    </location>
</feature>
<dbReference type="SMART" id="SM00448">
    <property type="entry name" value="REC"/>
    <property type="match status" value="1"/>
</dbReference>
<protein>
    <submittedName>
        <fullName evidence="8">DNA-binding response regulator</fullName>
    </submittedName>
</protein>
<dbReference type="InterPro" id="IPR058245">
    <property type="entry name" value="NreC/VraR/RcsB-like_REC"/>
</dbReference>
<dbReference type="InterPro" id="IPR039420">
    <property type="entry name" value="WalR-like"/>
</dbReference>
<dbReference type="Pfam" id="PF00072">
    <property type="entry name" value="Response_reg"/>
    <property type="match status" value="1"/>
</dbReference>
<evidence type="ECO:0000256" key="2">
    <source>
        <dbReference type="ARBA" id="ARBA00023015"/>
    </source>
</evidence>
<evidence type="ECO:0000256" key="5">
    <source>
        <dbReference type="PROSITE-ProRule" id="PRU00169"/>
    </source>
</evidence>
<keyword evidence="3 8" id="KW-0238">DNA-binding</keyword>
<dbReference type="AlphaFoldDB" id="A0A8J3XNY3"/>
<dbReference type="Proteomes" id="UP000644610">
    <property type="component" value="Unassembled WGS sequence"/>
</dbReference>
<dbReference type="CDD" id="cd17535">
    <property type="entry name" value="REC_NarL-like"/>
    <property type="match status" value="1"/>
</dbReference>
<gene>
    <name evidence="8" type="ORF">Psi02_41140</name>
</gene>
<dbReference type="InterPro" id="IPR000792">
    <property type="entry name" value="Tscrpt_reg_LuxR_C"/>
</dbReference>
<keyword evidence="9" id="KW-1185">Reference proteome</keyword>
<dbReference type="InterPro" id="IPR001789">
    <property type="entry name" value="Sig_transdc_resp-reg_receiver"/>
</dbReference>
<dbReference type="SMART" id="SM00421">
    <property type="entry name" value="HTH_LUXR"/>
    <property type="match status" value="1"/>
</dbReference>
<dbReference type="PROSITE" id="PS50043">
    <property type="entry name" value="HTH_LUXR_2"/>
    <property type="match status" value="1"/>
</dbReference>
<comment type="caution">
    <text evidence="8">The sequence shown here is derived from an EMBL/GenBank/DDBJ whole genome shotgun (WGS) entry which is preliminary data.</text>
</comment>
<dbReference type="GO" id="GO:0006355">
    <property type="term" value="P:regulation of DNA-templated transcription"/>
    <property type="evidence" value="ECO:0007669"/>
    <property type="project" value="InterPro"/>
</dbReference>
<dbReference type="PROSITE" id="PS50110">
    <property type="entry name" value="RESPONSE_REGULATORY"/>
    <property type="match status" value="1"/>
</dbReference>
<feature type="modified residue" description="4-aspartylphosphate" evidence="5">
    <location>
        <position position="55"/>
    </location>
</feature>
<evidence type="ECO:0000259" key="6">
    <source>
        <dbReference type="PROSITE" id="PS50043"/>
    </source>
</evidence>
<dbReference type="PRINTS" id="PR00038">
    <property type="entry name" value="HTHLUXR"/>
</dbReference>
<dbReference type="InterPro" id="IPR016032">
    <property type="entry name" value="Sig_transdc_resp-reg_C-effctor"/>
</dbReference>
<dbReference type="GO" id="GO:0003677">
    <property type="term" value="F:DNA binding"/>
    <property type="evidence" value="ECO:0007669"/>
    <property type="project" value="UniProtKB-KW"/>
</dbReference>
<evidence type="ECO:0000256" key="1">
    <source>
        <dbReference type="ARBA" id="ARBA00022553"/>
    </source>
</evidence>
<name>A0A8J3XNY3_9ACTN</name>